<dbReference type="PANTHER" id="PTHR12001:SF85">
    <property type="entry name" value="SHORT CHAIN ISOPRENYL DIPHOSPHATE SYNTHASE"/>
    <property type="match status" value="1"/>
</dbReference>
<protein>
    <submittedName>
        <fullName evidence="8">Polyprenyl synthetase family protein</fullName>
    </submittedName>
</protein>
<dbReference type="KEGG" id="cyz:C3B44_03620"/>
<keyword evidence="4 7" id="KW-0808">Transferase</keyword>
<dbReference type="InterPro" id="IPR008949">
    <property type="entry name" value="Isoprenoid_synthase_dom_sf"/>
</dbReference>
<dbReference type="Gene3D" id="1.10.600.10">
    <property type="entry name" value="Farnesyl Diphosphate Synthase"/>
    <property type="match status" value="1"/>
</dbReference>
<sequence length="368" mass="39715">MSKASDLDVSSLSPNDIPDAVDVVLADYIQSRKDALDAIGEPVSKALGHLEDFILGGGKRIRPVFGWAGFLGADGFAGEEEPHAVLRAVSALEFIQTCALVHDDIIDKSDTRRGRPTVHKAVAAHHEQNAWSGDADHFGVSVAILIGDLALAWADDMVFDSGLSDAALRRSREPWRSMRSEVIGGQMLDIALEAMASEDGRLSRSVNRYKTAAYTIERPLHLGAALAGAPQQIIDGFRGYGHDIGIAFQLRDDLLGVFGDPAATGKGVYDDLREGKRTELLALALRRSDEHSPAAAETLRRSIGVVDTHEELAQLAEIIESSGAVEEMERRIEKLTDSGIAHLHDAGVPQDVIDTLIGLAHQATRRRS</sequence>
<dbReference type="PANTHER" id="PTHR12001">
    <property type="entry name" value="GERANYLGERANYL PYROPHOSPHATE SYNTHASE"/>
    <property type="match status" value="1"/>
</dbReference>
<keyword evidence="6" id="KW-0460">Magnesium</keyword>
<evidence type="ECO:0000256" key="6">
    <source>
        <dbReference type="ARBA" id="ARBA00022842"/>
    </source>
</evidence>
<dbReference type="RefSeq" id="WP_108431177.1">
    <property type="nucleotide sequence ID" value="NZ_CP026947.1"/>
</dbReference>
<dbReference type="InterPro" id="IPR000092">
    <property type="entry name" value="Polyprenyl_synt"/>
</dbReference>
<dbReference type="PROSITE" id="PS00723">
    <property type="entry name" value="POLYPRENYL_SYNTHASE_1"/>
    <property type="match status" value="1"/>
</dbReference>
<comment type="similarity">
    <text evidence="3 7">Belongs to the FPP/GGPP synthase family.</text>
</comment>
<dbReference type="AlphaFoldDB" id="A0A2U1T791"/>
<dbReference type="GO" id="GO:0004659">
    <property type="term" value="F:prenyltransferase activity"/>
    <property type="evidence" value="ECO:0007669"/>
    <property type="project" value="InterPro"/>
</dbReference>
<dbReference type="Pfam" id="PF00348">
    <property type="entry name" value="polyprenyl_synt"/>
    <property type="match status" value="1"/>
</dbReference>
<evidence type="ECO:0000313" key="8">
    <source>
        <dbReference type="EMBL" id="PWC01870.1"/>
    </source>
</evidence>
<dbReference type="GO" id="GO:0008299">
    <property type="term" value="P:isoprenoid biosynthetic process"/>
    <property type="evidence" value="ECO:0007669"/>
    <property type="project" value="InterPro"/>
</dbReference>
<organism evidence="8 9">
    <name type="scientific">Corynebacterium yudongzhengii</name>
    <dbReference type="NCBI Taxonomy" id="2080740"/>
    <lineage>
        <taxon>Bacteria</taxon>
        <taxon>Bacillati</taxon>
        <taxon>Actinomycetota</taxon>
        <taxon>Actinomycetes</taxon>
        <taxon>Mycobacteriales</taxon>
        <taxon>Corynebacteriaceae</taxon>
        <taxon>Corynebacterium</taxon>
    </lineage>
</organism>
<proteinExistence type="inferred from homology"/>
<evidence type="ECO:0000256" key="5">
    <source>
        <dbReference type="ARBA" id="ARBA00022723"/>
    </source>
</evidence>
<name>A0A2U1T791_9CORY</name>
<evidence type="ECO:0000313" key="9">
    <source>
        <dbReference type="Proteomes" id="UP000244989"/>
    </source>
</evidence>
<comment type="caution">
    <text evidence="8">The sequence shown here is derived from an EMBL/GenBank/DDBJ whole genome shotgun (WGS) entry which is preliminary data.</text>
</comment>
<dbReference type="GO" id="GO:0046872">
    <property type="term" value="F:metal ion binding"/>
    <property type="evidence" value="ECO:0007669"/>
    <property type="project" value="UniProtKB-KW"/>
</dbReference>
<dbReference type="SUPFAM" id="SSF48576">
    <property type="entry name" value="Terpenoid synthases"/>
    <property type="match status" value="1"/>
</dbReference>
<dbReference type="Proteomes" id="UP000244989">
    <property type="component" value="Unassembled WGS sequence"/>
</dbReference>
<accession>A0A2U1T791</accession>
<keyword evidence="9" id="KW-1185">Reference proteome</keyword>
<evidence type="ECO:0000256" key="2">
    <source>
        <dbReference type="ARBA" id="ARBA00005128"/>
    </source>
</evidence>
<dbReference type="EMBL" id="QEEZ01000007">
    <property type="protein sequence ID" value="PWC01870.1"/>
    <property type="molecule type" value="Genomic_DNA"/>
</dbReference>
<gene>
    <name evidence="8" type="ORF">DF222_04625</name>
</gene>
<dbReference type="SFLD" id="SFLDS00005">
    <property type="entry name" value="Isoprenoid_Synthase_Type_I"/>
    <property type="match status" value="1"/>
</dbReference>
<evidence type="ECO:0000256" key="1">
    <source>
        <dbReference type="ARBA" id="ARBA00001946"/>
    </source>
</evidence>
<keyword evidence="5" id="KW-0479">Metal-binding</keyword>
<dbReference type="OrthoDB" id="4497239at2"/>
<dbReference type="SFLD" id="SFLDG01017">
    <property type="entry name" value="Polyprenyl_Transferase_Like"/>
    <property type="match status" value="1"/>
</dbReference>
<dbReference type="InterPro" id="IPR033749">
    <property type="entry name" value="Polyprenyl_synt_CS"/>
</dbReference>
<evidence type="ECO:0000256" key="7">
    <source>
        <dbReference type="RuleBase" id="RU004466"/>
    </source>
</evidence>
<dbReference type="CDD" id="cd00685">
    <property type="entry name" value="Trans_IPPS_HT"/>
    <property type="match status" value="1"/>
</dbReference>
<comment type="pathway">
    <text evidence="2">Isoprenoid biosynthesis.</text>
</comment>
<reference evidence="9" key="1">
    <citation type="submission" date="2018-04" db="EMBL/GenBank/DDBJ databases">
        <authorList>
            <person name="Liu S."/>
            <person name="Wang Z."/>
            <person name="Li J."/>
        </authorList>
    </citation>
    <scope>NUCLEOTIDE SEQUENCE [LARGE SCALE GENOMIC DNA]</scope>
    <source>
        <strain evidence="9">2189</strain>
    </source>
</reference>
<comment type="cofactor">
    <cofactor evidence="1">
        <name>Mg(2+)</name>
        <dbReference type="ChEBI" id="CHEBI:18420"/>
    </cofactor>
</comment>
<dbReference type="PROSITE" id="PS00444">
    <property type="entry name" value="POLYPRENYL_SYNTHASE_2"/>
    <property type="match status" value="1"/>
</dbReference>
<evidence type="ECO:0000256" key="4">
    <source>
        <dbReference type="ARBA" id="ARBA00022679"/>
    </source>
</evidence>
<evidence type="ECO:0000256" key="3">
    <source>
        <dbReference type="ARBA" id="ARBA00006706"/>
    </source>
</evidence>